<name>A0ABR4P5J3_9HELO</name>
<gene>
    <name evidence="9" type="ORF">PVAG01_10286</name>
</gene>
<comment type="caution">
    <text evidence="9">The sequence shown here is derived from an EMBL/GenBank/DDBJ whole genome shotgun (WGS) entry which is preliminary data.</text>
</comment>
<accession>A0ABR4P5J3</accession>
<evidence type="ECO:0000256" key="2">
    <source>
        <dbReference type="ARBA" id="ARBA00005697"/>
    </source>
</evidence>
<dbReference type="Pfam" id="PF00860">
    <property type="entry name" value="Xan_ur_permease"/>
    <property type="match status" value="1"/>
</dbReference>
<feature type="transmembrane region" description="Helical" evidence="8">
    <location>
        <begin position="252"/>
        <end position="285"/>
    </location>
</feature>
<dbReference type="PANTHER" id="PTHR43337">
    <property type="entry name" value="XANTHINE/URACIL PERMEASE C887.17-RELATED"/>
    <property type="match status" value="1"/>
</dbReference>
<comment type="subcellular location">
    <subcellularLocation>
        <location evidence="1">Membrane</location>
        <topology evidence="1">Multi-pass membrane protein</topology>
    </subcellularLocation>
</comment>
<evidence type="ECO:0000256" key="5">
    <source>
        <dbReference type="ARBA" id="ARBA00022989"/>
    </source>
</evidence>
<keyword evidence="5 8" id="KW-1133">Transmembrane helix</keyword>
<evidence type="ECO:0000256" key="8">
    <source>
        <dbReference type="SAM" id="Phobius"/>
    </source>
</evidence>
<feature type="transmembrane region" description="Helical" evidence="8">
    <location>
        <begin position="458"/>
        <end position="475"/>
    </location>
</feature>
<comment type="similarity">
    <text evidence="2">Belongs to the nucleobase:cation symporter-2 (NCS2) (TC 2.A.40) family. Azg-like subfamily.</text>
</comment>
<dbReference type="EMBL" id="JBFCZG010000009">
    <property type="protein sequence ID" value="KAL3418570.1"/>
    <property type="molecule type" value="Genomic_DNA"/>
</dbReference>
<feature type="transmembrane region" description="Helical" evidence="8">
    <location>
        <begin position="333"/>
        <end position="353"/>
    </location>
</feature>
<feature type="transmembrane region" description="Helical" evidence="8">
    <location>
        <begin position="103"/>
        <end position="121"/>
    </location>
</feature>
<evidence type="ECO:0000256" key="7">
    <source>
        <dbReference type="SAM" id="MobiDB-lite"/>
    </source>
</evidence>
<keyword evidence="6 8" id="KW-0472">Membrane</keyword>
<evidence type="ECO:0000313" key="9">
    <source>
        <dbReference type="EMBL" id="KAL3418570.1"/>
    </source>
</evidence>
<evidence type="ECO:0000256" key="4">
    <source>
        <dbReference type="ARBA" id="ARBA00022692"/>
    </source>
</evidence>
<dbReference type="InterPro" id="IPR045018">
    <property type="entry name" value="Azg-like"/>
</dbReference>
<dbReference type="InterPro" id="IPR006043">
    <property type="entry name" value="NCS2"/>
</dbReference>
<evidence type="ECO:0000256" key="6">
    <source>
        <dbReference type="ARBA" id="ARBA00023136"/>
    </source>
</evidence>
<feature type="transmembrane region" description="Helical" evidence="8">
    <location>
        <begin position="373"/>
        <end position="398"/>
    </location>
</feature>
<sequence length="601" mass="64863">MAISLQPVRDAIANFDYNISRSTFGRIFRLHGCGHEKARKNALFFTEIRAGITTFCTMAYIISVNASIIKDSGGVCECTSTTDPTCLTDAAYGACLLDLNRDLVTATAAITGIGSIMFGLFTNLPVALAPGMGMNAYFTYQVVGFHGTGPVSYRHALTAVFIEGIVFFLLSIIGMRQWLVKLIPASMKVASGAGIGLFLTVVGLSRSAGIGIINAGGSSAPIALGGCQDEFFNLETGVCDSHKMQNPQMWIGIMLGGILTGYLMAFRFKLAIIIGIAVVSIISWPRNSSFTYFPHSDDGDAKFDFFKKIITFHPISGILAAQDWNITNAGSQFALALFTLLYVDVIDTTATLYSMARFSGVVDPETGDFPRSTVAYCSDAFIISVGSLFGLSPVSAFVESGAGISEGGKTGLTAITTGVCFLLSIFLAPIFASIPPWATGCTLVLVGCMMMRQVTAVNWSYIGDALPAFVCIAFMPLSYSVAYGLIAGLFTYTAINGLIYLTKLASGGRWLPPDFDNAEYWTFSPKGRLPWFMRAARNGGKFWEHEKPTEEEIKDYEDADDRANDHDHRRSDTTSSEAHLKDHAVGPAARKSDMTISLHNM</sequence>
<feature type="transmembrane region" description="Helical" evidence="8">
    <location>
        <begin position="157"/>
        <end position="179"/>
    </location>
</feature>
<evidence type="ECO:0000256" key="3">
    <source>
        <dbReference type="ARBA" id="ARBA00022448"/>
    </source>
</evidence>
<feature type="transmembrane region" description="Helical" evidence="8">
    <location>
        <begin position="410"/>
        <end position="428"/>
    </location>
</feature>
<dbReference type="Proteomes" id="UP001629113">
    <property type="component" value="Unassembled WGS sequence"/>
</dbReference>
<evidence type="ECO:0000313" key="10">
    <source>
        <dbReference type="Proteomes" id="UP001629113"/>
    </source>
</evidence>
<feature type="compositionally biased region" description="Basic and acidic residues" evidence="7">
    <location>
        <begin position="561"/>
        <end position="584"/>
    </location>
</feature>
<feature type="region of interest" description="Disordered" evidence="7">
    <location>
        <begin position="557"/>
        <end position="601"/>
    </location>
</feature>
<protein>
    <submittedName>
        <fullName evidence="9">MFS AGZA family xanthine/uracil permease</fullName>
    </submittedName>
</protein>
<proteinExistence type="inferred from homology"/>
<keyword evidence="10" id="KW-1185">Reference proteome</keyword>
<keyword evidence="3" id="KW-0813">Transport</keyword>
<keyword evidence="4 8" id="KW-0812">Transmembrane</keyword>
<dbReference type="PANTHER" id="PTHR43337:SF3">
    <property type="entry name" value="PURINE TRANSPORTER"/>
    <property type="match status" value="1"/>
</dbReference>
<organism evidence="9 10">
    <name type="scientific">Phlyctema vagabunda</name>
    <dbReference type="NCBI Taxonomy" id="108571"/>
    <lineage>
        <taxon>Eukaryota</taxon>
        <taxon>Fungi</taxon>
        <taxon>Dikarya</taxon>
        <taxon>Ascomycota</taxon>
        <taxon>Pezizomycotina</taxon>
        <taxon>Leotiomycetes</taxon>
        <taxon>Helotiales</taxon>
        <taxon>Dermateaceae</taxon>
        <taxon>Phlyctema</taxon>
    </lineage>
</organism>
<feature type="transmembrane region" description="Helical" evidence="8">
    <location>
        <begin position="481"/>
        <end position="501"/>
    </location>
</feature>
<reference evidence="9 10" key="1">
    <citation type="submission" date="2024-06" db="EMBL/GenBank/DDBJ databases">
        <title>Complete genome of Phlyctema vagabunda strain 19-DSS-EL-015.</title>
        <authorList>
            <person name="Fiorenzani C."/>
        </authorList>
    </citation>
    <scope>NUCLEOTIDE SEQUENCE [LARGE SCALE GENOMIC DNA]</scope>
    <source>
        <strain evidence="9 10">19-DSS-EL-015</strain>
    </source>
</reference>
<evidence type="ECO:0000256" key="1">
    <source>
        <dbReference type="ARBA" id="ARBA00004141"/>
    </source>
</evidence>